<evidence type="ECO:0000313" key="3">
    <source>
        <dbReference type="Proteomes" id="UP000669903"/>
    </source>
</evidence>
<gene>
    <name evidence="2" type="primary">Caap1</name>
    <name evidence="2" type="ORF">G6Z76_0003036</name>
</gene>
<reference evidence="2" key="1">
    <citation type="submission" date="2020-03" db="EMBL/GenBank/DDBJ databases">
        <title>Relaxed selection underlies rapid genomic changes in the transitions from sociality to social parasitism in ants.</title>
        <authorList>
            <person name="Bi X."/>
        </authorList>
    </citation>
    <scope>NUCLEOTIDE SEQUENCE</scope>
    <source>
        <strain evidence="2">BGI-DK2014a</strain>
        <tissue evidence="2">Whole body</tissue>
    </source>
</reference>
<feature type="region of interest" description="Disordered" evidence="1">
    <location>
        <begin position="480"/>
        <end position="516"/>
    </location>
</feature>
<organism evidence="2 3">
    <name type="scientific">Acromyrmex charruanus</name>
    <dbReference type="NCBI Taxonomy" id="2715315"/>
    <lineage>
        <taxon>Eukaryota</taxon>
        <taxon>Metazoa</taxon>
        <taxon>Ecdysozoa</taxon>
        <taxon>Arthropoda</taxon>
        <taxon>Hexapoda</taxon>
        <taxon>Insecta</taxon>
        <taxon>Pterygota</taxon>
        <taxon>Neoptera</taxon>
        <taxon>Endopterygota</taxon>
        <taxon>Hymenoptera</taxon>
        <taxon>Apocrita</taxon>
        <taxon>Aculeata</taxon>
        <taxon>Formicoidea</taxon>
        <taxon>Formicidae</taxon>
        <taxon>Myrmicinae</taxon>
        <taxon>Acromyrmex</taxon>
    </lineage>
</organism>
<feature type="compositionally biased region" description="Polar residues" evidence="1">
    <location>
        <begin position="493"/>
        <end position="516"/>
    </location>
</feature>
<feature type="region of interest" description="Disordered" evidence="1">
    <location>
        <begin position="1"/>
        <end position="37"/>
    </location>
</feature>
<dbReference type="Proteomes" id="UP000669903">
    <property type="component" value="Unassembled WGS sequence"/>
</dbReference>
<accession>A0A836FS08</accession>
<evidence type="ECO:0000256" key="1">
    <source>
        <dbReference type="SAM" id="MobiDB-lite"/>
    </source>
</evidence>
<dbReference type="PANTHER" id="PTHR14740">
    <property type="entry name" value="CASPASE ACTIVITY AND APOPTOSIS INHIBITOR 1"/>
    <property type="match status" value="1"/>
</dbReference>
<feature type="region of interest" description="Disordered" evidence="1">
    <location>
        <begin position="412"/>
        <end position="435"/>
    </location>
</feature>
<feature type="compositionally biased region" description="Low complexity" evidence="1">
    <location>
        <begin position="161"/>
        <end position="176"/>
    </location>
</feature>
<comment type="caution">
    <text evidence="2">The sequence shown here is derived from an EMBL/GenBank/DDBJ whole genome shotgun (WGS) entry which is preliminary data.</text>
</comment>
<feature type="non-terminal residue" evidence="2">
    <location>
        <position position="677"/>
    </location>
</feature>
<proteinExistence type="predicted"/>
<feature type="non-terminal residue" evidence="2">
    <location>
        <position position="1"/>
    </location>
</feature>
<dbReference type="GO" id="GO:0042981">
    <property type="term" value="P:regulation of apoptotic process"/>
    <property type="evidence" value="ECO:0007669"/>
    <property type="project" value="InterPro"/>
</dbReference>
<feature type="compositionally biased region" description="Polar residues" evidence="1">
    <location>
        <begin position="554"/>
        <end position="567"/>
    </location>
</feature>
<protein>
    <submittedName>
        <fullName evidence="2">CAAP1 inhibitor</fullName>
    </submittedName>
</protein>
<feature type="compositionally biased region" description="Polar residues" evidence="1">
    <location>
        <begin position="1"/>
        <end position="14"/>
    </location>
</feature>
<dbReference type="InterPro" id="IPR038991">
    <property type="entry name" value="CAAP1"/>
</dbReference>
<dbReference type="PANTHER" id="PTHR14740:SF3">
    <property type="entry name" value="CASPASE ACTIVITY AND APOPTOSIS INHIBITOR 1"/>
    <property type="match status" value="1"/>
</dbReference>
<feature type="compositionally biased region" description="Low complexity" evidence="1">
    <location>
        <begin position="15"/>
        <end position="26"/>
    </location>
</feature>
<dbReference type="EMBL" id="JAANIC010005804">
    <property type="protein sequence ID" value="KAG5330555.1"/>
    <property type="molecule type" value="Genomic_DNA"/>
</dbReference>
<name>A0A836FS08_9HYME</name>
<feature type="compositionally biased region" description="Acidic residues" evidence="1">
    <location>
        <begin position="125"/>
        <end position="134"/>
    </location>
</feature>
<feature type="compositionally biased region" description="Basic residues" evidence="1">
    <location>
        <begin position="145"/>
        <end position="156"/>
    </location>
</feature>
<evidence type="ECO:0000313" key="2">
    <source>
        <dbReference type="EMBL" id="KAG5330555.1"/>
    </source>
</evidence>
<feature type="region of interest" description="Disordered" evidence="1">
    <location>
        <begin position="104"/>
        <end position="180"/>
    </location>
</feature>
<feature type="region of interest" description="Disordered" evidence="1">
    <location>
        <begin position="592"/>
        <end position="626"/>
    </location>
</feature>
<dbReference type="Pfam" id="PF15335">
    <property type="entry name" value="CAAP1"/>
    <property type="match status" value="1"/>
</dbReference>
<sequence length="677" mass="76266">MSKNKNNIGNNKEYSSASSYTSSSLSSDEEEIDARDLKPIREYLSDRKVLARQLFKSVKSEKIRLMLPQVLKHMDLSELEEWCESELNGMSKARILSILNGKPMLESSDTSEDSDDSGPSLEIISDTEEWLTDDDSSKKENGTKGKLKKDKTKIKGKAPINKKNNVNKPSVKTKSNIKSENNDKIEKVKIKREDDKDKGKEGDSLLDLLELEMRARAIRALIRKEEDIIPSNSSQTNDTQATENNISIDDKAKENCRKQLERIISSQQSIKGEDEDVVLVIPNPAPVVELLSSDSDREETQVNKELQNDVSKTGKSVNNLDENSIKTNLQDLKERKENEGIIEIHNTNIVTKTHLINTSEVIMPERNVDIKNNILSISISADNVAERRKKSKKKSRGKLQFASVITNSSESTQINVTETNEESNDKSIKSKLNPSDENEIIIEEGDEIKQKVTEESKIEEERSTDIDDIDLDDYCEVMEIDNSDEDKNDQDKIVSSQQENEQLVSETTLPKSDSTETWASRYYQTDDVQNVIKESKIQSEIRKRLRERQRLSKLNKSPNLSVQPSTTDATVTFETAPTGSVEEYLALKRAMSTNNSDSDNTTMEQCTINNNATMQDNPVITNSNSDIETKEILEQDENNSSQECTDNDVQKAAISDAVIAKKLPVKIIDTNNDAQSN</sequence>
<feature type="region of interest" description="Disordered" evidence="1">
    <location>
        <begin position="548"/>
        <end position="567"/>
    </location>
</feature>
<dbReference type="AlphaFoldDB" id="A0A836FS08"/>
<keyword evidence="3" id="KW-1185">Reference proteome</keyword>